<protein>
    <submittedName>
        <fullName evidence="1">Uncharacterized protein</fullName>
    </submittedName>
</protein>
<sequence>KWMKRAEGYMRRKVKELNLLEFQVGTSNV</sequence>
<reference evidence="1" key="1">
    <citation type="journal article" date="2019" name="Sci. Rep.">
        <title>Draft genome of Tanacetum cinerariifolium, the natural source of mosquito coil.</title>
        <authorList>
            <person name="Yamashiro T."/>
            <person name="Shiraishi A."/>
            <person name="Satake H."/>
            <person name="Nakayama K."/>
        </authorList>
    </citation>
    <scope>NUCLEOTIDE SEQUENCE</scope>
</reference>
<feature type="non-terminal residue" evidence="1">
    <location>
        <position position="1"/>
    </location>
</feature>
<name>A0A699V353_TANCI</name>
<gene>
    <name evidence="1" type="ORF">Tci_901654</name>
</gene>
<accession>A0A699V353</accession>
<organism evidence="1">
    <name type="scientific">Tanacetum cinerariifolium</name>
    <name type="common">Dalmatian daisy</name>
    <name type="synonym">Chrysanthemum cinerariifolium</name>
    <dbReference type="NCBI Taxonomy" id="118510"/>
    <lineage>
        <taxon>Eukaryota</taxon>
        <taxon>Viridiplantae</taxon>
        <taxon>Streptophyta</taxon>
        <taxon>Embryophyta</taxon>
        <taxon>Tracheophyta</taxon>
        <taxon>Spermatophyta</taxon>
        <taxon>Magnoliopsida</taxon>
        <taxon>eudicotyledons</taxon>
        <taxon>Gunneridae</taxon>
        <taxon>Pentapetalae</taxon>
        <taxon>asterids</taxon>
        <taxon>campanulids</taxon>
        <taxon>Asterales</taxon>
        <taxon>Asteraceae</taxon>
        <taxon>Asteroideae</taxon>
        <taxon>Anthemideae</taxon>
        <taxon>Anthemidinae</taxon>
        <taxon>Tanacetum</taxon>
    </lineage>
</organism>
<dbReference type="EMBL" id="BKCJ011397055">
    <property type="protein sequence ID" value="GFD29685.1"/>
    <property type="molecule type" value="Genomic_DNA"/>
</dbReference>
<evidence type="ECO:0000313" key="1">
    <source>
        <dbReference type="EMBL" id="GFD29685.1"/>
    </source>
</evidence>
<proteinExistence type="predicted"/>
<comment type="caution">
    <text evidence="1">The sequence shown here is derived from an EMBL/GenBank/DDBJ whole genome shotgun (WGS) entry which is preliminary data.</text>
</comment>
<dbReference type="AlphaFoldDB" id="A0A699V353"/>